<evidence type="ECO:0000313" key="3">
    <source>
        <dbReference type="Proteomes" id="UP000027138"/>
    </source>
</evidence>
<accession>A0A067KU41</accession>
<dbReference type="EMBL" id="KK914712">
    <property type="protein sequence ID" value="KDP30076.1"/>
    <property type="molecule type" value="Genomic_DNA"/>
</dbReference>
<dbReference type="Proteomes" id="UP000027138">
    <property type="component" value="Unassembled WGS sequence"/>
</dbReference>
<evidence type="ECO:0000313" key="2">
    <source>
        <dbReference type="EMBL" id="KDP35775.1"/>
    </source>
</evidence>
<evidence type="ECO:0000313" key="1">
    <source>
        <dbReference type="EMBL" id="KDP30076.1"/>
    </source>
</evidence>
<dbReference type="EMBL" id="KK914476">
    <property type="protein sequence ID" value="KDP35775.1"/>
    <property type="molecule type" value="Genomic_DNA"/>
</dbReference>
<proteinExistence type="predicted"/>
<organism evidence="2 3">
    <name type="scientific">Jatropha curcas</name>
    <name type="common">Barbados nut</name>
    <dbReference type="NCBI Taxonomy" id="180498"/>
    <lineage>
        <taxon>Eukaryota</taxon>
        <taxon>Viridiplantae</taxon>
        <taxon>Streptophyta</taxon>
        <taxon>Embryophyta</taxon>
        <taxon>Tracheophyta</taxon>
        <taxon>Spermatophyta</taxon>
        <taxon>Magnoliopsida</taxon>
        <taxon>eudicotyledons</taxon>
        <taxon>Gunneridae</taxon>
        <taxon>Pentapetalae</taxon>
        <taxon>rosids</taxon>
        <taxon>fabids</taxon>
        <taxon>Malpighiales</taxon>
        <taxon>Euphorbiaceae</taxon>
        <taxon>Crotonoideae</taxon>
        <taxon>Jatropheae</taxon>
        <taxon>Jatropha</taxon>
    </lineage>
</organism>
<gene>
    <name evidence="2" type="ORF">JCGZ_10411</name>
    <name evidence="1" type="ORF">JCGZ_18624</name>
</gene>
<sequence length="70" mass="7680">MIAIVLRGTVATYHLANFVPSAYTVFARIQLLICVPPSADDEPGLEEEAETRLGGYPFSVVTWQARQEGI</sequence>
<name>A0A067KU41_JATCU</name>
<reference evidence="2 3" key="1">
    <citation type="journal article" date="2014" name="PLoS ONE">
        <title>Global Analysis of Gene Expression Profiles in Physic Nut (Jatropha curcas L.) Seedlings Exposed to Salt Stress.</title>
        <authorList>
            <person name="Zhang L."/>
            <person name="Zhang C."/>
            <person name="Wu P."/>
            <person name="Chen Y."/>
            <person name="Li M."/>
            <person name="Jiang H."/>
            <person name="Wu G."/>
        </authorList>
    </citation>
    <scope>NUCLEOTIDE SEQUENCE [LARGE SCALE GENOMIC DNA]</scope>
    <source>
        <strain evidence="3">cv. GZQX0401</strain>
        <tissue evidence="2">Young leaves</tissue>
    </source>
</reference>
<dbReference type="AlphaFoldDB" id="A0A067KU41"/>
<keyword evidence="3" id="KW-1185">Reference proteome</keyword>
<protein>
    <submittedName>
        <fullName evidence="2">Uncharacterized protein</fullName>
    </submittedName>
</protein>